<protein>
    <submittedName>
        <fullName evidence="1">Uncharacterized protein</fullName>
    </submittedName>
</protein>
<comment type="caution">
    <text evidence="1">The sequence shown here is derived from an EMBL/GenBank/DDBJ whole genome shotgun (WGS) entry which is preliminary data.</text>
</comment>
<dbReference type="EMBL" id="MVBN01000004">
    <property type="protein sequence ID" value="OOK75090.1"/>
    <property type="molecule type" value="Genomic_DNA"/>
</dbReference>
<organism evidence="1 4">
    <name type="scientific">Mycobacterium kansasii</name>
    <dbReference type="NCBI Taxonomy" id="1768"/>
    <lineage>
        <taxon>Bacteria</taxon>
        <taxon>Bacillati</taxon>
        <taxon>Actinomycetota</taxon>
        <taxon>Actinomycetes</taxon>
        <taxon>Mycobacteriales</taxon>
        <taxon>Mycobacteriaceae</taxon>
        <taxon>Mycobacterium</taxon>
    </lineage>
</organism>
<evidence type="ECO:0000313" key="3">
    <source>
        <dbReference type="Proteomes" id="UP000188532"/>
    </source>
</evidence>
<evidence type="ECO:0000313" key="4">
    <source>
        <dbReference type="Proteomes" id="UP000189229"/>
    </source>
</evidence>
<dbReference type="Proteomes" id="UP000188532">
    <property type="component" value="Unassembled WGS sequence"/>
</dbReference>
<dbReference type="EMBL" id="MVBM01000006">
    <property type="protein sequence ID" value="OOK70310.1"/>
    <property type="molecule type" value="Genomic_DNA"/>
</dbReference>
<evidence type="ECO:0000313" key="2">
    <source>
        <dbReference type="EMBL" id="OOK75090.1"/>
    </source>
</evidence>
<proteinExistence type="predicted"/>
<name>A0A1V3WTQ6_MYCKA</name>
<dbReference type="AlphaFoldDB" id="A0A1V3WTQ6"/>
<reference evidence="3 4" key="1">
    <citation type="submission" date="2017-02" db="EMBL/GenBank/DDBJ databases">
        <title>Complete genome sequences of Mycobacterium kansasii strains isolated from rhesus macaques.</title>
        <authorList>
            <person name="Panda A."/>
            <person name="Nagaraj S."/>
            <person name="Zhao X."/>
            <person name="Tettelin H."/>
            <person name="Detolla L.J."/>
        </authorList>
    </citation>
    <scope>NUCLEOTIDE SEQUENCE [LARGE SCALE GENOMIC DNA]</scope>
    <source>
        <strain evidence="2 3">11-3469</strain>
        <strain evidence="1 4">11-3813</strain>
    </source>
</reference>
<evidence type="ECO:0000313" key="1">
    <source>
        <dbReference type="EMBL" id="OOK70310.1"/>
    </source>
</evidence>
<sequence length="50" mass="5676">MPCAQQDPQRHAHSSLRQTFVGIDQTGKNGQHHVQSVICCTLWGFETIRK</sequence>
<accession>A0A1V3WTQ6</accession>
<dbReference type="Proteomes" id="UP000189229">
    <property type="component" value="Unassembled WGS sequence"/>
</dbReference>
<gene>
    <name evidence="2" type="ORF">BZL29_4561</name>
    <name evidence="1" type="ORF">BZL30_6575</name>
</gene>